<dbReference type="STRING" id="329884.A0A4U0WM35"/>
<comment type="caution">
    <text evidence="1">The sequence shown here is derived from an EMBL/GenBank/DDBJ whole genome shotgun (WGS) entry which is preliminary data.</text>
</comment>
<gene>
    <name evidence="1" type="ORF">B0A55_09298</name>
</gene>
<reference evidence="1 2" key="1">
    <citation type="submission" date="2017-03" db="EMBL/GenBank/DDBJ databases">
        <title>Genomes of endolithic fungi from Antarctica.</title>
        <authorList>
            <person name="Coleine C."/>
            <person name="Masonjones S."/>
            <person name="Stajich J.E."/>
        </authorList>
    </citation>
    <scope>NUCLEOTIDE SEQUENCE [LARGE SCALE GENOMIC DNA]</scope>
    <source>
        <strain evidence="1 2">CCFEE 5184</strain>
    </source>
</reference>
<protein>
    <recommendedName>
        <fullName evidence="3">Fe2OG dioxygenase domain-containing protein</fullName>
    </recommendedName>
</protein>
<dbReference type="PANTHER" id="PTHR41677">
    <property type="entry name" value="YALI0B19030P"/>
    <property type="match status" value="1"/>
</dbReference>
<evidence type="ECO:0008006" key="3">
    <source>
        <dbReference type="Google" id="ProtNLM"/>
    </source>
</evidence>
<dbReference type="EMBL" id="NAJQ01000852">
    <property type="protein sequence ID" value="TKA64252.1"/>
    <property type="molecule type" value="Genomic_DNA"/>
</dbReference>
<proteinExistence type="predicted"/>
<name>A0A4U0WM35_9PEZI</name>
<organism evidence="1 2">
    <name type="scientific">Friedmanniomyces simplex</name>
    <dbReference type="NCBI Taxonomy" id="329884"/>
    <lineage>
        <taxon>Eukaryota</taxon>
        <taxon>Fungi</taxon>
        <taxon>Dikarya</taxon>
        <taxon>Ascomycota</taxon>
        <taxon>Pezizomycotina</taxon>
        <taxon>Dothideomycetes</taxon>
        <taxon>Dothideomycetidae</taxon>
        <taxon>Mycosphaerellales</taxon>
        <taxon>Teratosphaeriaceae</taxon>
        <taxon>Friedmanniomyces</taxon>
    </lineage>
</organism>
<sequence length="340" mass="37823">MSAQRVVTAMGSRRRHKADNLPESLILSARTTDPIAFDPGKHLAFQFPQKILTFDDLGQSNDGISPNAVSEPFSLFTEEAVKQMRAEVFREDILEKHYCATGRSSGQVRGHCPTYAKFICDAWNSPEVLNIISEVAGVTLVPAIDYDIGHTNVSINADGSENDCVAPGEATDDSAEFCESAFGWHRDSYPFVVVTMLSDCDGMIGGGIAIRTAVGKIMKARGPARGTAVVIQGRYVDHQATAEMGGRERTSMVTSFPPKSHHIKDETTLRGVRNISHISTLYTQYTEYRLENLEQRVHDELTKLRKRKRTDAGFNVRQTRDWLREQTGFLDAMLSELQVH</sequence>
<dbReference type="Proteomes" id="UP000309340">
    <property type="component" value="Unassembled WGS sequence"/>
</dbReference>
<dbReference type="PANTHER" id="PTHR41677:SF1">
    <property type="entry name" value="FE2OG DIOXYGENASE DOMAIN-CONTAINING PROTEIN"/>
    <property type="match status" value="1"/>
</dbReference>
<accession>A0A4U0WM35</accession>
<evidence type="ECO:0000313" key="1">
    <source>
        <dbReference type="EMBL" id="TKA64252.1"/>
    </source>
</evidence>
<keyword evidence="2" id="KW-1185">Reference proteome</keyword>
<dbReference type="OrthoDB" id="10256055at2759"/>
<evidence type="ECO:0000313" key="2">
    <source>
        <dbReference type="Proteomes" id="UP000309340"/>
    </source>
</evidence>
<dbReference type="AlphaFoldDB" id="A0A4U0WM35"/>